<proteinExistence type="predicted"/>
<accession>A0AA48WDE9</accession>
<feature type="region of interest" description="Disordered" evidence="1">
    <location>
        <begin position="1"/>
        <end position="58"/>
    </location>
</feature>
<feature type="region of interest" description="Disordered" evidence="1">
    <location>
        <begin position="86"/>
        <end position="107"/>
    </location>
</feature>
<feature type="compositionally biased region" description="Low complexity" evidence="1">
    <location>
        <begin position="382"/>
        <end position="391"/>
    </location>
</feature>
<organism evidence="2 3">
    <name type="scientific">Massilia antarctica</name>
    <dbReference type="NCBI Taxonomy" id="2765360"/>
    <lineage>
        <taxon>Bacteria</taxon>
        <taxon>Pseudomonadati</taxon>
        <taxon>Pseudomonadota</taxon>
        <taxon>Betaproteobacteria</taxon>
        <taxon>Burkholderiales</taxon>
        <taxon>Oxalobacteraceae</taxon>
        <taxon>Telluria group</taxon>
        <taxon>Massilia</taxon>
    </lineage>
</organism>
<feature type="region of interest" description="Disordered" evidence="1">
    <location>
        <begin position="356"/>
        <end position="391"/>
    </location>
</feature>
<gene>
    <name evidence="2" type="ORF">IV454_31490</name>
</gene>
<dbReference type="EMBL" id="CP065053">
    <property type="protein sequence ID" value="QPI49881.1"/>
    <property type="molecule type" value="Genomic_DNA"/>
</dbReference>
<reference evidence="2 3" key="1">
    <citation type="submission" date="2020-11" db="EMBL/GenBank/DDBJ databases">
        <authorList>
            <person name="Sun Q."/>
        </authorList>
    </citation>
    <scope>NUCLEOTIDE SEQUENCE [LARGE SCALE GENOMIC DNA]</scope>
    <source>
        <strain evidence="2 3">P8398</strain>
    </source>
</reference>
<evidence type="ECO:0000256" key="1">
    <source>
        <dbReference type="SAM" id="MobiDB-lite"/>
    </source>
</evidence>
<name>A0AA48WDE9_9BURK</name>
<feature type="compositionally biased region" description="Polar residues" evidence="1">
    <location>
        <begin position="92"/>
        <end position="103"/>
    </location>
</feature>
<evidence type="ECO:0000313" key="3">
    <source>
        <dbReference type="Proteomes" id="UP000662888"/>
    </source>
</evidence>
<feature type="compositionally biased region" description="Basic residues" evidence="1">
    <location>
        <begin position="21"/>
        <end position="47"/>
    </location>
</feature>
<dbReference type="Proteomes" id="UP000662888">
    <property type="component" value="Chromosome"/>
</dbReference>
<evidence type="ECO:0000313" key="2">
    <source>
        <dbReference type="EMBL" id="QPI49881.1"/>
    </source>
</evidence>
<keyword evidence="3" id="KW-1185">Reference proteome</keyword>
<dbReference type="RefSeq" id="WP_206089494.1">
    <property type="nucleotide sequence ID" value="NZ_CP065053.1"/>
</dbReference>
<protein>
    <submittedName>
        <fullName evidence="2">Uncharacterized protein</fullName>
    </submittedName>
</protein>
<sequence>MTTQPTKAKKRAATATAGGPKPKKARVAKPKAVKPKVPRAKKPRRPVQKAGNTADYHYFHNKTDHGDCKDDYDRIIEKCADTPANDQAAAASRQNSKLGTNAAPSVKSHETDVKKALVDIDAQAKIDTGFKSTKKNAWMKNCTGLWQKPGGERGPDNAKVSNTQKFKDQLTTTFANSPDLLTPGPMEDIMAATMASAAHADPCIKARKCLLIPYMDADKTAAGNGCCPGQTGHHLLPSAMFDQYAPELNSDKKTYKRKMKNDGRRPCWKGYEHNAALTICLEGTTNRSANGSHGHAHKETGDILDRFRKSADMPYTDARNEVADMFATMFGCDSKCLSEQLDDSLKNKHSCGDLDKAKVSPHSGEANGGPDAPTGPVPAPTAAPLTPTNVI</sequence>